<protein>
    <recommendedName>
        <fullName evidence="10">ABC transmembrane type-1 domain-containing protein</fullName>
    </recommendedName>
</protein>
<dbReference type="SUPFAM" id="SSF90123">
    <property type="entry name" value="ABC transporter transmembrane region"/>
    <property type="match status" value="1"/>
</dbReference>
<evidence type="ECO:0000256" key="9">
    <source>
        <dbReference type="SAM" id="Phobius"/>
    </source>
</evidence>
<dbReference type="PANTHER" id="PTHR24223">
    <property type="entry name" value="ATP-BINDING CASSETTE SUB-FAMILY C"/>
    <property type="match status" value="1"/>
</dbReference>
<feature type="domain" description="ABC transmembrane type-1" evidence="10">
    <location>
        <begin position="8"/>
        <end position="287"/>
    </location>
</feature>
<dbReference type="PROSITE" id="PS50929">
    <property type="entry name" value="ABC_TM1F"/>
    <property type="match status" value="1"/>
</dbReference>
<dbReference type="PANTHER" id="PTHR24223:SF399">
    <property type="entry name" value="ABC TRANSPORTER ATNG"/>
    <property type="match status" value="1"/>
</dbReference>
<sequence>MGFKNAGIFLFLVIGFAICLKLPDLWVQWWASALQQGDRRGNNYWIGMFALLEVLPLLVLCLCVFHLMFCIVPTSASSLHASLLRTVLVAPFAFISRIDTGSLMNRFNQDLMFVDTMLPLDLFNTCAELFTSTFQLVLVAIVSKHALAVLPVISAVLYSIQRVYLRSSKQLRLLDLDSKADLHTKFGETASGLSVIRANGWTGSMREKFMEKLDRSQEPFYLLYMAQRWLQLVLNLVVGALAITVAGVAVGLRDKIAPGAVGVAFLNTTTLGETLTNFIISWTSLETSLGAISRLGTFERDTPSENHNQSNADVPDEWPGLGQVKFENVWATYDSGDSASSWRLSGVTLSVQPGERVAVISVDGIDITALDMALLRRRFQVVSQDSFFEPTSTFRQELDASGGITDGEMESTLRELRVWDVIAAAGGLNSKRAEAKISAGEAQLLSIARLLLQNHMGTGGIILLDEATSSLDRETEAHVETVMAARLQHATVISIMHRLEAVAAYDKVAVFDKGVLVDFGAVVDVMERCELFN</sequence>
<dbReference type="GO" id="GO:0016887">
    <property type="term" value="F:ATP hydrolysis activity"/>
    <property type="evidence" value="ECO:0007669"/>
    <property type="project" value="InterPro"/>
</dbReference>
<evidence type="ECO:0000256" key="3">
    <source>
        <dbReference type="ARBA" id="ARBA00022475"/>
    </source>
</evidence>
<keyword evidence="8 9" id="KW-0472">Membrane</keyword>
<dbReference type="Gene3D" id="1.20.1560.10">
    <property type="entry name" value="ABC transporter type 1, transmembrane domain"/>
    <property type="match status" value="1"/>
</dbReference>
<evidence type="ECO:0000313" key="12">
    <source>
        <dbReference type="Proteomes" id="UP001232148"/>
    </source>
</evidence>
<dbReference type="CDD" id="cd18580">
    <property type="entry name" value="ABC_6TM_ABCC_D2"/>
    <property type="match status" value="1"/>
</dbReference>
<dbReference type="GO" id="GO:0005524">
    <property type="term" value="F:ATP binding"/>
    <property type="evidence" value="ECO:0007669"/>
    <property type="project" value="UniProtKB-KW"/>
</dbReference>
<keyword evidence="5" id="KW-0547">Nucleotide-binding</keyword>
<comment type="subcellular location">
    <subcellularLocation>
        <location evidence="1">Cell membrane</location>
        <topology evidence="1">Multi-pass membrane protein</topology>
    </subcellularLocation>
</comment>
<dbReference type="FunFam" id="1.20.1560.10:FF:000066">
    <property type="entry name" value="ABC multidrug transporter (Eurofung)"/>
    <property type="match status" value="1"/>
</dbReference>
<organism evidence="11 12">
    <name type="scientific">Colletotrichum zoysiae</name>
    <dbReference type="NCBI Taxonomy" id="1216348"/>
    <lineage>
        <taxon>Eukaryota</taxon>
        <taxon>Fungi</taxon>
        <taxon>Dikarya</taxon>
        <taxon>Ascomycota</taxon>
        <taxon>Pezizomycotina</taxon>
        <taxon>Sordariomycetes</taxon>
        <taxon>Hypocreomycetidae</taxon>
        <taxon>Glomerellales</taxon>
        <taxon>Glomerellaceae</taxon>
        <taxon>Colletotrichum</taxon>
        <taxon>Colletotrichum graminicola species complex</taxon>
    </lineage>
</organism>
<dbReference type="GO" id="GO:0005886">
    <property type="term" value="C:plasma membrane"/>
    <property type="evidence" value="ECO:0007669"/>
    <property type="project" value="UniProtKB-SubCell"/>
</dbReference>
<dbReference type="InterPro" id="IPR050173">
    <property type="entry name" value="ABC_transporter_C-like"/>
</dbReference>
<keyword evidence="3" id="KW-1003">Cell membrane</keyword>
<evidence type="ECO:0000313" key="11">
    <source>
        <dbReference type="EMBL" id="KAK2021363.1"/>
    </source>
</evidence>
<dbReference type="EMBL" id="MU843112">
    <property type="protein sequence ID" value="KAK2021363.1"/>
    <property type="molecule type" value="Genomic_DNA"/>
</dbReference>
<dbReference type="SUPFAM" id="SSF52540">
    <property type="entry name" value="P-loop containing nucleoside triphosphate hydrolases"/>
    <property type="match status" value="1"/>
</dbReference>
<feature type="transmembrane region" description="Helical" evidence="9">
    <location>
        <begin position="232"/>
        <end position="252"/>
    </location>
</feature>
<keyword evidence="12" id="KW-1185">Reference proteome</keyword>
<dbReference type="PROSITE" id="PS00211">
    <property type="entry name" value="ABC_TRANSPORTER_1"/>
    <property type="match status" value="1"/>
</dbReference>
<keyword evidence="7 9" id="KW-1133">Transmembrane helix</keyword>
<evidence type="ECO:0000256" key="2">
    <source>
        <dbReference type="ARBA" id="ARBA00022448"/>
    </source>
</evidence>
<evidence type="ECO:0000256" key="1">
    <source>
        <dbReference type="ARBA" id="ARBA00004651"/>
    </source>
</evidence>
<feature type="transmembrane region" description="Helical" evidence="9">
    <location>
        <begin position="137"/>
        <end position="160"/>
    </location>
</feature>
<dbReference type="Pfam" id="PF00005">
    <property type="entry name" value="ABC_tran"/>
    <property type="match status" value="1"/>
</dbReference>
<evidence type="ECO:0000256" key="6">
    <source>
        <dbReference type="ARBA" id="ARBA00022840"/>
    </source>
</evidence>
<gene>
    <name evidence="11" type="ORF">LX32DRAFT_713236</name>
</gene>
<accession>A0AAD9H2T0</accession>
<feature type="transmembrane region" description="Helical" evidence="9">
    <location>
        <begin position="79"/>
        <end position="98"/>
    </location>
</feature>
<feature type="transmembrane region" description="Helical" evidence="9">
    <location>
        <begin position="45"/>
        <end position="72"/>
    </location>
</feature>
<dbReference type="InterPro" id="IPR017871">
    <property type="entry name" value="ABC_transporter-like_CS"/>
</dbReference>
<dbReference type="InterPro" id="IPR011527">
    <property type="entry name" value="ABC1_TM_dom"/>
</dbReference>
<dbReference type="Pfam" id="PF00664">
    <property type="entry name" value="ABC_membrane"/>
    <property type="match status" value="1"/>
</dbReference>
<keyword evidence="4 9" id="KW-0812">Transmembrane</keyword>
<proteinExistence type="predicted"/>
<dbReference type="InterPro" id="IPR027417">
    <property type="entry name" value="P-loop_NTPase"/>
</dbReference>
<reference evidence="11" key="1">
    <citation type="submission" date="2021-06" db="EMBL/GenBank/DDBJ databases">
        <title>Comparative genomics, transcriptomics and evolutionary studies reveal genomic signatures of adaptation to plant cell wall in hemibiotrophic fungi.</title>
        <authorList>
            <consortium name="DOE Joint Genome Institute"/>
            <person name="Baroncelli R."/>
            <person name="Diaz J.F."/>
            <person name="Benocci T."/>
            <person name="Peng M."/>
            <person name="Battaglia E."/>
            <person name="Haridas S."/>
            <person name="Andreopoulos W."/>
            <person name="Labutti K."/>
            <person name="Pangilinan J."/>
            <person name="Floch G.L."/>
            <person name="Makela M.R."/>
            <person name="Henrissat B."/>
            <person name="Grigoriev I.V."/>
            <person name="Crouch J.A."/>
            <person name="De Vries R.P."/>
            <person name="Sukno S.A."/>
            <person name="Thon M.R."/>
        </authorList>
    </citation>
    <scope>NUCLEOTIDE SEQUENCE</scope>
    <source>
        <strain evidence="11">MAFF235873</strain>
    </source>
</reference>
<dbReference type="AlphaFoldDB" id="A0AAD9H2T0"/>
<dbReference type="InterPro" id="IPR036640">
    <property type="entry name" value="ABC1_TM_sf"/>
</dbReference>
<dbReference type="InterPro" id="IPR044726">
    <property type="entry name" value="ABCC_6TM_D2"/>
</dbReference>
<evidence type="ECO:0000259" key="10">
    <source>
        <dbReference type="PROSITE" id="PS50929"/>
    </source>
</evidence>
<dbReference type="GO" id="GO:0140359">
    <property type="term" value="F:ABC-type transporter activity"/>
    <property type="evidence" value="ECO:0007669"/>
    <property type="project" value="InterPro"/>
</dbReference>
<keyword evidence="2" id="KW-0813">Transport</keyword>
<comment type="caution">
    <text evidence="11">The sequence shown here is derived from an EMBL/GenBank/DDBJ whole genome shotgun (WGS) entry which is preliminary data.</text>
</comment>
<dbReference type="InterPro" id="IPR003439">
    <property type="entry name" value="ABC_transporter-like_ATP-bd"/>
</dbReference>
<name>A0AAD9H2T0_9PEZI</name>
<evidence type="ECO:0000256" key="7">
    <source>
        <dbReference type="ARBA" id="ARBA00022989"/>
    </source>
</evidence>
<evidence type="ECO:0000256" key="4">
    <source>
        <dbReference type="ARBA" id="ARBA00022692"/>
    </source>
</evidence>
<evidence type="ECO:0000256" key="5">
    <source>
        <dbReference type="ARBA" id="ARBA00022741"/>
    </source>
</evidence>
<dbReference type="Gene3D" id="3.40.50.300">
    <property type="entry name" value="P-loop containing nucleotide triphosphate hydrolases"/>
    <property type="match status" value="1"/>
</dbReference>
<evidence type="ECO:0000256" key="8">
    <source>
        <dbReference type="ARBA" id="ARBA00023136"/>
    </source>
</evidence>
<dbReference type="Proteomes" id="UP001232148">
    <property type="component" value="Unassembled WGS sequence"/>
</dbReference>
<keyword evidence="6" id="KW-0067">ATP-binding</keyword>